<dbReference type="EMBL" id="CP042433">
    <property type="protein sequence ID" value="QEC58242.1"/>
    <property type="molecule type" value="Genomic_DNA"/>
</dbReference>
<dbReference type="KEGG" id="fgg:FSB75_20810"/>
<dbReference type="Proteomes" id="UP000321204">
    <property type="component" value="Chromosome"/>
</dbReference>
<accession>A0A5B8UPG1</accession>
<evidence type="ECO:0000256" key="2">
    <source>
        <dbReference type="SAM" id="SignalP"/>
    </source>
</evidence>
<feature type="signal peptide" evidence="2">
    <location>
        <begin position="1"/>
        <end position="19"/>
    </location>
</feature>
<keyword evidence="4" id="KW-1185">Reference proteome</keyword>
<dbReference type="AlphaFoldDB" id="A0A5B8UPG1"/>
<dbReference type="OrthoDB" id="680681at2"/>
<feature type="compositionally biased region" description="Basic and acidic residues" evidence="1">
    <location>
        <begin position="125"/>
        <end position="141"/>
    </location>
</feature>
<protein>
    <recommendedName>
        <fullName evidence="5">DUF4890 domain-containing protein</fullName>
    </recommendedName>
</protein>
<reference evidence="3 4" key="1">
    <citation type="journal article" date="2015" name="Int. J. Syst. Evol. Microbiol.">
        <title>Flavisolibacter ginsenosidimutans sp. nov., with ginsenoside-converting activity isolated from soil used for cultivating ginseng.</title>
        <authorList>
            <person name="Zhao Y."/>
            <person name="Liu Q."/>
            <person name="Kang M.S."/>
            <person name="Jin F."/>
            <person name="Yu H."/>
            <person name="Im W.T."/>
        </authorList>
    </citation>
    <scope>NUCLEOTIDE SEQUENCE [LARGE SCALE GENOMIC DNA]</scope>
    <source>
        <strain evidence="3 4">Gsoil 636</strain>
    </source>
</reference>
<proteinExistence type="predicted"/>
<organism evidence="3 4">
    <name type="scientific">Flavisolibacter ginsenosidimutans</name>
    <dbReference type="NCBI Taxonomy" id="661481"/>
    <lineage>
        <taxon>Bacteria</taxon>
        <taxon>Pseudomonadati</taxon>
        <taxon>Bacteroidota</taxon>
        <taxon>Chitinophagia</taxon>
        <taxon>Chitinophagales</taxon>
        <taxon>Chitinophagaceae</taxon>
        <taxon>Flavisolibacter</taxon>
    </lineage>
</organism>
<keyword evidence="2" id="KW-0732">Signal</keyword>
<evidence type="ECO:0000313" key="3">
    <source>
        <dbReference type="EMBL" id="QEC58242.1"/>
    </source>
</evidence>
<evidence type="ECO:0000313" key="4">
    <source>
        <dbReference type="Proteomes" id="UP000321204"/>
    </source>
</evidence>
<feature type="chain" id="PRO_5022757714" description="DUF4890 domain-containing protein" evidence="2">
    <location>
        <begin position="20"/>
        <end position="141"/>
    </location>
</feature>
<evidence type="ECO:0008006" key="5">
    <source>
        <dbReference type="Google" id="ProtNLM"/>
    </source>
</evidence>
<feature type="region of interest" description="Disordered" evidence="1">
    <location>
        <begin position="98"/>
        <end position="141"/>
    </location>
</feature>
<dbReference type="RefSeq" id="WP_146791391.1">
    <property type="nucleotide sequence ID" value="NZ_BAABIO010000003.1"/>
</dbReference>
<sequence length="141" mass="16665">MKRILTLLVAVSAFATLHAQSREQTRDVILGGNNGRYPTYPNNGYPTYPNNGNYGNDRQYQIDQVNRDYYARVQSINNDPYMSRKDKKRAIKQLEKDRKYRIEQINRDYNNGGYDHHDNGKHKGWYKDKDKGHRGHDRDDD</sequence>
<name>A0A5B8UPG1_9BACT</name>
<gene>
    <name evidence="3" type="ORF">FSB75_20810</name>
</gene>
<evidence type="ECO:0000256" key="1">
    <source>
        <dbReference type="SAM" id="MobiDB-lite"/>
    </source>
</evidence>